<evidence type="ECO:0000256" key="5">
    <source>
        <dbReference type="ARBA" id="ARBA00022605"/>
    </source>
</evidence>
<dbReference type="InterPro" id="IPR044643">
    <property type="entry name" value="TrpF_fam"/>
</dbReference>
<keyword evidence="7 9" id="KW-0057">Aromatic amino acid biosynthesis</keyword>
<keyword evidence="8 9" id="KW-0413">Isomerase</keyword>
<sequence>MVKVKICGVKFIEDVEFLNAQPLDYIGFIMYPKSPRFVGSKLKELLFSVKKAKKVVVFVNPGYEDLKQALDFGADFIQLHGNESPEVAKKIGFERVIKAFRVGDSLDFKIFEPWRKCYAILLDTYVEGIPGGTGETFNWDIAKNAVNLGYRIFLAGGLKPENVLEAVKTVNPFAIDIAGGVEAFPGKKDFRKIRALFEVLKV</sequence>
<dbReference type="InterPro" id="IPR011060">
    <property type="entry name" value="RibuloseP-bd_barrel"/>
</dbReference>
<dbReference type="GO" id="GO:0004640">
    <property type="term" value="F:phosphoribosylanthranilate isomerase activity"/>
    <property type="evidence" value="ECO:0007669"/>
    <property type="project" value="UniProtKB-UniRule"/>
</dbReference>
<keyword evidence="6 9" id="KW-0822">Tryptophan biosynthesis</keyword>
<comment type="catalytic activity">
    <reaction evidence="1 9">
        <text>N-(5-phospho-beta-D-ribosyl)anthranilate = 1-(2-carboxyphenylamino)-1-deoxy-D-ribulose 5-phosphate</text>
        <dbReference type="Rhea" id="RHEA:21540"/>
        <dbReference type="ChEBI" id="CHEBI:18277"/>
        <dbReference type="ChEBI" id="CHEBI:58613"/>
        <dbReference type="EC" id="5.3.1.24"/>
    </reaction>
</comment>
<comment type="pathway">
    <text evidence="2 9">Amino-acid biosynthesis; L-tryptophan biosynthesis; L-tryptophan from chorismate: step 3/5.</text>
</comment>
<dbReference type="InterPro" id="IPR013785">
    <property type="entry name" value="Aldolase_TIM"/>
</dbReference>
<evidence type="ECO:0000256" key="9">
    <source>
        <dbReference type="HAMAP-Rule" id="MF_00135"/>
    </source>
</evidence>
<comment type="similarity">
    <text evidence="9">Belongs to the TrpF family.</text>
</comment>
<organism evidence="11 12">
    <name type="scientific">Candidatus Thermodesulfobacterium syntrophicum</name>
    <dbReference type="NCBI Taxonomy" id="3060442"/>
    <lineage>
        <taxon>Bacteria</taxon>
        <taxon>Pseudomonadati</taxon>
        <taxon>Thermodesulfobacteriota</taxon>
        <taxon>Thermodesulfobacteria</taxon>
        <taxon>Thermodesulfobacteriales</taxon>
        <taxon>Thermodesulfobacteriaceae</taxon>
        <taxon>Thermodesulfobacterium</taxon>
    </lineage>
</organism>
<dbReference type="PANTHER" id="PTHR42894:SF1">
    <property type="entry name" value="N-(5'-PHOSPHORIBOSYL)ANTHRANILATE ISOMERASE"/>
    <property type="match status" value="1"/>
</dbReference>
<evidence type="ECO:0000313" key="11">
    <source>
        <dbReference type="EMBL" id="MDF2953780.1"/>
    </source>
</evidence>
<evidence type="ECO:0000259" key="10">
    <source>
        <dbReference type="Pfam" id="PF00697"/>
    </source>
</evidence>
<dbReference type="InterPro" id="IPR001240">
    <property type="entry name" value="PRAI_dom"/>
</dbReference>
<accession>A0AAE3P506</accession>
<evidence type="ECO:0000313" key="12">
    <source>
        <dbReference type="Proteomes" id="UP001144110"/>
    </source>
</evidence>
<comment type="caution">
    <text evidence="11">The sequence shown here is derived from an EMBL/GenBank/DDBJ whole genome shotgun (WGS) entry which is preliminary data.</text>
</comment>
<dbReference type="HAMAP" id="MF_00135">
    <property type="entry name" value="PRAI"/>
    <property type="match status" value="1"/>
</dbReference>
<dbReference type="CDD" id="cd00405">
    <property type="entry name" value="PRAI"/>
    <property type="match status" value="1"/>
</dbReference>
<dbReference type="EMBL" id="JAPHEG010000004">
    <property type="protein sequence ID" value="MDF2953780.1"/>
    <property type="molecule type" value="Genomic_DNA"/>
</dbReference>
<keyword evidence="5 9" id="KW-0028">Amino-acid biosynthesis</keyword>
<dbReference type="Pfam" id="PF00697">
    <property type="entry name" value="PRAI"/>
    <property type="match status" value="1"/>
</dbReference>
<evidence type="ECO:0000256" key="7">
    <source>
        <dbReference type="ARBA" id="ARBA00023141"/>
    </source>
</evidence>
<proteinExistence type="inferred from homology"/>
<dbReference type="PANTHER" id="PTHR42894">
    <property type="entry name" value="N-(5'-PHOSPHORIBOSYL)ANTHRANILATE ISOMERASE"/>
    <property type="match status" value="1"/>
</dbReference>
<reference evidence="11" key="1">
    <citation type="submission" date="2022-11" db="EMBL/GenBank/DDBJ databases">
        <title>Candidatus Alkanophaga archaea from heated hydrothermal vent sediment oxidize petroleum alkanes.</title>
        <authorList>
            <person name="Zehnle H."/>
            <person name="Laso-Perez R."/>
            <person name="Lipp J."/>
            <person name="Teske A."/>
            <person name="Wegener G."/>
        </authorList>
    </citation>
    <scope>NUCLEOTIDE SEQUENCE</scope>
    <source>
        <strain evidence="11">MCA70</strain>
    </source>
</reference>
<dbReference type="AlphaFoldDB" id="A0AAE3P506"/>
<evidence type="ECO:0000256" key="3">
    <source>
        <dbReference type="ARBA" id="ARBA00012572"/>
    </source>
</evidence>
<evidence type="ECO:0000256" key="4">
    <source>
        <dbReference type="ARBA" id="ARBA00022272"/>
    </source>
</evidence>
<feature type="domain" description="N-(5'phosphoribosyl) anthranilate isomerase (PRAI)" evidence="10">
    <location>
        <begin position="4"/>
        <end position="198"/>
    </location>
</feature>
<dbReference type="Gene3D" id="3.20.20.70">
    <property type="entry name" value="Aldolase class I"/>
    <property type="match status" value="1"/>
</dbReference>
<evidence type="ECO:0000256" key="2">
    <source>
        <dbReference type="ARBA" id="ARBA00004664"/>
    </source>
</evidence>
<evidence type="ECO:0000256" key="1">
    <source>
        <dbReference type="ARBA" id="ARBA00001164"/>
    </source>
</evidence>
<dbReference type="Proteomes" id="UP001144110">
    <property type="component" value="Unassembled WGS sequence"/>
</dbReference>
<dbReference type="GO" id="GO:0000162">
    <property type="term" value="P:L-tryptophan biosynthetic process"/>
    <property type="evidence" value="ECO:0007669"/>
    <property type="project" value="UniProtKB-UniRule"/>
</dbReference>
<evidence type="ECO:0000256" key="6">
    <source>
        <dbReference type="ARBA" id="ARBA00022822"/>
    </source>
</evidence>
<dbReference type="SUPFAM" id="SSF51366">
    <property type="entry name" value="Ribulose-phoshate binding barrel"/>
    <property type="match status" value="1"/>
</dbReference>
<protein>
    <recommendedName>
        <fullName evidence="4 9">N-(5'-phosphoribosyl)anthranilate isomerase</fullName>
        <shortName evidence="9">PRAI</shortName>
        <ecNumber evidence="3 9">5.3.1.24</ecNumber>
    </recommendedName>
</protein>
<name>A0AAE3P506_9BACT</name>
<gene>
    <name evidence="9" type="primary">trpF</name>
    <name evidence="11" type="ORF">OD816_001025</name>
</gene>
<dbReference type="EC" id="5.3.1.24" evidence="3 9"/>
<evidence type="ECO:0000256" key="8">
    <source>
        <dbReference type="ARBA" id="ARBA00023235"/>
    </source>
</evidence>